<evidence type="ECO:0000256" key="8">
    <source>
        <dbReference type="ARBA" id="ARBA00023136"/>
    </source>
</evidence>
<feature type="signal peptide" evidence="11">
    <location>
        <begin position="1"/>
        <end position="24"/>
    </location>
</feature>
<keyword evidence="6" id="KW-0406">Ion transport</keyword>
<dbReference type="PANTHER" id="PTHR30329:SF21">
    <property type="entry name" value="LIPOPROTEIN YIAD-RELATED"/>
    <property type="match status" value="1"/>
</dbReference>
<keyword evidence="9" id="KW-0998">Cell outer membrane</keyword>
<dbReference type="AlphaFoldDB" id="A0A6V8NAP6"/>
<dbReference type="GO" id="GO:0006811">
    <property type="term" value="P:monoatomic ion transport"/>
    <property type="evidence" value="ECO:0007669"/>
    <property type="project" value="UniProtKB-KW"/>
</dbReference>
<organism evidence="14 15">
    <name type="scientific">Geomonas limicola</name>
    <dbReference type="NCBI Taxonomy" id="2740186"/>
    <lineage>
        <taxon>Bacteria</taxon>
        <taxon>Pseudomonadati</taxon>
        <taxon>Thermodesulfobacteriota</taxon>
        <taxon>Desulfuromonadia</taxon>
        <taxon>Geobacterales</taxon>
        <taxon>Geobacteraceae</taxon>
        <taxon>Geomonas</taxon>
    </lineage>
</organism>
<name>A0A6V8NAP6_9BACT</name>
<dbReference type="PROSITE" id="PS51123">
    <property type="entry name" value="OMPA_2"/>
    <property type="match status" value="1"/>
</dbReference>
<feature type="chain" id="PRO_5028278078" description="OmpA-like domain-containing protein" evidence="11">
    <location>
        <begin position="25"/>
        <end position="694"/>
    </location>
</feature>
<dbReference type="InterPro" id="IPR036737">
    <property type="entry name" value="OmpA-like_sf"/>
</dbReference>
<feature type="domain" description="OmpA-like" evidence="12">
    <location>
        <begin position="364"/>
        <end position="481"/>
    </location>
</feature>
<evidence type="ECO:0000313" key="14">
    <source>
        <dbReference type="EMBL" id="GFO69692.1"/>
    </source>
</evidence>
<keyword evidence="7" id="KW-0626">Porin</keyword>
<dbReference type="Pfam" id="PF13505">
    <property type="entry name" value="OMP_b-brl"/>
    <property type="match status" value="1"/>
</dbReference>
<dbReference type="PRINTS" id="PR01021">
    <property type="entry name" value="OMPADOMAIN"/>
</dbReference>
<evidence type="ECO:0000256" key="4">
    <source>
        <dbReference type="ARBA" id="ARBA00022692"/>
    </source>
</evidence>
<dbReference type="Proteomes" id="UP000587586">
    <property type="component" value="Unassembled WGS sequence"/>
</dbReference>
<evidence type="ECO:0000256" key="1">
    <source>
        <dbReference type="ARBA" id="ARBA00004571"/>
    </source>
</evidence>
<dbReference type="RefSeq" id="WP_183362264.1">
    <property type="nucleotide sequence ID" value="NZ_BLXZ01000006.1"/>
</dbReference>
<dbReference type="Pfam" id="PF00691">
    <property type="entry name" value="OmpA"/>
    <property type="match status" value="1"/>
</dbReference>
<evidence type="ECO:0000313" key="15">
    <source>
        <dbReference type="Proteomes" id="UP000587586"/>
    </source>
</evidence>
<evidence type="ECO:0008006" key="16">
    <source>
        <dbReference type="Google" id="ProtNLM"/>
    </source>
</evidence>
<evidence type="ECO:0000256" key="10">
    <source>
        <dbReference type="PROSITE-ProRule" id="PRU00473"/>
    </source>
</evidence>
<dbReference type="Gene3D" id="3.30.70.1070">
    <property type="entry name" value="Sporulation related repeat"/>
    <property type="match status" value="2"/>
</dbReference>
<sequence>MNSLLLKVMSALAMVAVASSSGFAESSSKNLILTGELGGFLPGGAEHIDPAPQFGLKIGTSITDLITIESGISFTPATSTSGLSSNFSQLQLEFLYQFLKKDQWRLYGAIGVGGTLGSGAVKSGANADFGLGAFYFLSDRLALRSDIRDVIEVANIGNNLLVSAGVSYFFDFNTPSQPVSLSRYRALLQFPRAVPRVVAQPVTPVPPPAPPVEAALPAPEPELSSAQLAVKKARAAQPTVVAAVPPPAAPAVPAAPVAPSVPAAPAAPPLVSVSGMFYDSPVFVNYGVPVVFPHKPEPATPPAAPNSVVRLTNVPLAVTPPAVAQVAAPKPEAIAPPAPAQVAAAPVSPQPTEPVAPVAAPVTPPELPIPGRVEVYFASDSSVIPSKDREKLDAIATWLKSAAGSKGVIEGHTDNSGSLTHNLKLSRQRAEHIKQLLIEKGVLAENLSIVYYGPSRPAARNNTKIGRGQNRRAVTIAIKKPAPSPAPTTPAVDAALPAAPTAATQTPVPVAVPTNKPAPTATPGGQADASVGSVPQQVIYTLVVGESVVKSALAEVGKKLKSTGIQPVLELGPKKQEQRTRLFVGEFSSQEAAKKEVSSLRARKISGFFLMSEGKFQVYAGSFSDEKGAERERLRMVALGVQPTLKPAVVPMQTYLLTVGNFPSRAAAETRVQELEKQGVPATVIERSAPEKTR</sequence>
<dbReference type="InterPro" id="IPR006664">
    <property type="entry name" value="OMP_bac"/>
</dbReference>
<protein>
    <recommendedName>
        <fullName evidence="16">OmpA-like domain-containing protein</fullName>
    </recommendedName>
</protein>
<evidence type="ECO:0000256" key="9">
    <source>
        <dbReference type="ARBA" id="ARBA00023237"/>
    </source>
</evidence>
<evidence type="ECO:0000259" key="13">
    <source>
        <dbReference type="PROSITE" id="PS51724"/>
    </source>
</evidence>
<dbReference type="Gene3D" id="2.40.160.20">
    <property type="match status" value="1"/>
</dbReference>
<evidence type="ECO:0000256" key="5">
    <source>
        <dbReference type="ARBA" id="ARBA00022729"/>
    </source>
</evidence>
<evidence type="ECO:0000256" key="11">
    <source>
        <dbReference type="SAM" id="SignalP"/>
    </source>
</evidence>
<dbReference type="GO" id="GO:0015288">
    <property type="term" value="F:porin activity"/>
    <property type="evidence" value="ECO:0007669"/>
    <property type="project" value="UniProtKB-KW"/>
</dbReference>
<dbReference type="InterPro" id="IPR007730">
    <property type="entry name" value="SPOR-like_dom"/>
</dbReference>
<keyword evidence="5 11" id="KW-0732">Signal</keyword>
<keyword evidence="15" id="KW-1185">Reference proteome</keyword>
<feature type="domain" description="SPOR" evidence="13">
    <location>
        <begin position="610"/>
        <end position="688"/>
    </location>
</feature>
<comment type="subcellular location">
    <subcellularLocation>
        <location evidence="1">Cell outer membrane</location>
        <topology evidence="1">Multi-pass membrane protein</topology>
    </subcellularLocation>
</comment>
<dbReference type="InterPro" id="IPR050330">
    <property type="entry name" value="Bact_OuterMem_StrucFunc"/>
</dbReference>
<proteinExistence type="predicted"/>
<dbReference type="InterPro" id="IPR011250">
    <property type="entry name" value="OMP/PagP_B-barrel"/>
</dbReference>
<accession>A0A6V8NAP6</accession>
<dbReference type="InterPro" id="IPR036680">
    <property type="entry name" value="SPOR-like_sf"/>
</dbReference>
<evidence type="ECO:0000256" key="6">
    <source>
        <dbReference type="ARBA" id="ARBA00023065"/>
    </source>
</evidence>
<dbReference type="InterPro" id="IPR006665">
    <property type="entry name" value="OmpA-like"/>
</dbReference>
<dbReference type="GO" id="GO:0042834">
    <property type="term" value="F:peptidoglycan binding"/>
    <property type="evidence" value="ECO:0007669"/>
    <property type="project" value="InterPro"/>
</dbReference>
<dbReference type="Gene3D" id="3.30.1330.60">
    <property type="entry name" value="OmpA-like domain"/>
    <property type="match status" value="1"/>
</dbReference>
<dbReference type="SUPFAM" id="SSF103088">
    <property type="entry name" value="OmpA-like"/>
    <property type="match status" value="1"/>
</dbReference>
<evidence type="ECO:0000256" key="7">
    <source>
        <dbReference type="ARBA" id="ARBA00023114"/>
    </source>
</evidence>
<dbReference type="Pfam" id="PF05036">
    <property type="entry name" value="SPOR"/>
    <property type="match status" value="2"/>
</dbReference>
<dbReference type="CDD" id="cd07185">
    <property type="entry name" value="OmpA_C-like"/>
    <property type="match status" value="1"/>
</dbReference>
<evidence type="ECO:0000256" key="2">
    <source>
        <dbReference type="ARBA" id="ARBA00022448"/>
    </source>
</evidence>
<gene>
    <name evidence="14" type="ORF">GMLC_32710</name>
</gene>
<evidence type="ECO:0000256" key="3">
    <source>
        <dbReference type="ARBA" id="ARBA00022452"/>
    </source>
</evidence>
<keyword evidence="3" id="KW-1134">Transmembrane beta strand</keyword>
<reference evidence="15" key="1">
    <citation type="submission" date="2020-06" db="EMBL/GenBank/DDBJ databases">
        <title>Draft genomic sequecing of Geomonas sp. Red745.</title>
        <authorList>
            <person name="Itoh H."/>
            <person name="Xu Z.X."/>
            <person name="Ushijima N."/>
            <person name="Masuda Y."/>
            <person name="Shiratori Y."/>
            <person name="Senoo K."/>
        </authorList>
    </citation>
    <scope>NUCLEOTIDE SEQUENCE [LARGE SCALE GENOMIC DNA]</scope>
    <source>
        <strain evidence="15">Red745</strain>
    </source>
</reference>
<keyword evidence="8 10" id="KW-0472">Membrane</keyword>
<comment type="caution">
    <text evidence="14">The sequence shown here is derived from an EMBL/GenBank/DDBJ whole genome shotgun (WGS) entry which is preliminary data.</text>
</comment>
<dbReference type="EMBL" id="BLXZ01000006">
    <property type="protein sequence ID" value="GFO69692.1"/>
    <property type="molecule type" value="Genomic_DNA"/>
</dbReference>
<dbReference type="InterPro" id="IPR027385">
    <property type="entry name" value="Beta-barrel_OMP"/>
</dbReference>
<keyword evidence="4" id="KW-0812">Transmembrane</keyword>
<dbReference type="SUPFAM" id="SSF110997">
    <property type="entry name" value="Sporulation related repeat"/>
    <property type="match status" value="2"/>
</dbReference>
<dbReference type="PANTHER" id="PTHR30329">
    <property type="entry name" value="STATOR ELEMENT OF FLAGELLAR MOTOR COMPLEX"/>
    <property type="match status" value="1"/>
</dbReference>
<dbReference type="GO" id="GO:0009279">
    <property type="term" value="C:cell outer membrane"/>
    <property type="evidence" value="ECO:0007669"/>
    <property type="project" value="UniProtKB-SubCell"/>
</dbReference>
<keyword evidence="2" id="KW-0813">Transport</keyword>
<dbReference type="PROSITE" id="PS51724">
    <property type="entry name" value="SPOR"/>
    <property type="match status" value="1"/>
</dbReference>
<dbReference type="SUPFAM" id="SSF56925">
    <property type="entry name" value="OMPA-like"/>
    <property type="match status" value="1"/>
</dbReference>
<dbReference type="GO" id="GO:0046930">
    <property type="term" value="C:pore complex"/>
    <property type="evidence" value="ECO:0007669"/>
    <property type="project" value="UniProtKB-KW"/>
</dbReference>
<evidence type="ECO:0000259" key="12">
    <source>
        <dbReference type="PROSITE" id="PS51123"/>
    </source>
</evidence>